<dbReference type="GO" id="GO:0016791">
    <property type="term" value="F:phosphatase activity"/>
    <property type="evidence" value="ECO:0007669"/>
    <property type="project" value="TreeGrafter"/>
</dbReference>
<dbReference type="PIRSF" id="PIRSF000709">
    <property type="entry name" value="6PFK_2-Ptase"/>
    <property type="match status" value="1"/>
</dbReference>
<dbReference type="PANTHER" id="PTHR48100:SF1">
    <property type="entry name" value="HISTIDINE PHOSPHATASE FAMILY PROTEIN-RELATED"/>
    <property type="match status" value="1"/>
</dbReference>
<dbReference type="SMART" id="SM00855">
    <property type="entry name" value="PGAM"/>
    <property type="match status" value="1"/>
</dbReference>
<dbReference type="AlphaFoldDB" id="A0A1Y0I8K9"/>
<dbReference type="EMBL" id="CP021425">
    <property type="protein sequence ID" value="ARU56791.1"/>
    <property type="molecule type" value="Genomic_DNA"/>
</dbReference>
<dbReference type="Gene3D" id="3.40.50.1240">
    <property type="entry name" value="Phosphoglycerate mutase-like"/>
    <property type="match status" value="1"/>
</dbReference>
<evidence type="ECO:0000313" key="3">
    <source>
        <dbReference type="Proteomes" id="UP000196027"/>
    </source>
</evidence>
<dbReference type="PANTHER" id="PTHR48100">
    <property type="entry name" value="BROAD-SPECIFICITY PHOSPHATASE YOR283W-RELATED"/>
    <property type="match status" value="1"/>
</dbReference>
<dbReference type="Proteomes" id="UP000196027">
    <property type="component" value="Chromosome"/>
</dbReference>
<dbReference type="GO" id="GO:0005737">
    <property type="term" value="C:cytoplasm"/>
    <property type="evidence" value="ECO:0007669"/>
    <property type="project" value="TreeGrafter"/>
</dbReference>
<gene>
    <name evidence="2" type="ORF">OLMES_2741</name>
</gene>
<dbReference type="KEGG" id="ome:OLMES_2741"/>
<protein>
    <submittedName>
        <fullName evidence="2">Alpha-ribazole phosphatase</fullName>
    </submittedName>
</protein>
<dbReference type="InterPro" id="IPR050275">
    <property type="entry name" value="PGM_Phosphatase"/>
</dbReference>
<organism evidence="2 3">
    <name type="scientific">Oleiphilus messinensis</name>
    <dbReference type="NCBI Taxonomy" id="141451"/>
    <lineage>
        <taxon>Bacteria</taxon>
        <taxon>Pseudomonadati</taxon>
        <taxon>Pseudomonadota</taxon>
        <taxon>Gammaproteobacteria</taxon>
        <taxon>Oceanospirillales</taxon>
        <taxon>Oleiphilaceae</taxon>
        <taxon>Oleiphilus</taxon>
    </lineage>
</organism>
<dbReference type="Pfam" id="PF00300">
    <property type="entry name" value="His_Phos_1"/>
    <property type="match status" value="1"/>
</dbReference>
<feature type="site" description="Transition state stabilizer" evidence="1">
    <location>
        <position position="157"/>
    </location>
</feature>
<proteinExistence type="predicted"/>
<name>A0A1Y0I8K9_9GAMM</name>
<reference evidence="2 3" key="1">
    <citation type="submission" date="2017-05" db="EMBL/GenBank/DDBJ databases">
        <title>Genomic insights into alkan degradation activity of Oleiphilus messinensis.</title>
        <authorList>
            <person name="Kozyavkin S.A."/>
            <person name="Slesarev A.I."/>
            <person name="Golyshin P.N."/>
            <person name="Korzhenkov A."/>
            <person name="Golyshina O.N."/>
            <person name="Toshchakov S.V."/>
        </authorList>
    </citation>
    <scope>NUCLEOTIDE SEQUENCE [LARGE SCALE GENOMIC DNA]</scope>
    <source>
        <strain evidence="2 3">ME102</strain>
    </source>
</reference>
<dbReference type="CDD" id="cd07067">
    <property type="entry name" value="HP_PGM_like"/>
    <property type="match status" value="1"/>
</dbReference>
<accession>A0A1Y0I8K9</accession>
<dbReference type="SUPFAM" id="SSF53254">
    <property type="entry name" value="Phosphoglycerate mutase-like"/>
    <property type="match status" value="1"/>
</dbReference>
<evidence type="ECO:0000313" key="2">
    <source>
        <dbReference type="EMBL" id="ARU56791.1"/>
    </source>
</evidence>
<dbReference type="OrthoDB" id="9783269at2"/>
<keyword evidence="3" id="KW-1185">Reference proteome</keyword>
<dbReference type="InterPro" id="IPR013078">
    <property type="entry name" value="His_Pase_superF_clade-1"/>
</dbReference>
<sequence>MSNIGFSTDYIETRIDLIRHGEPQGGQKFRGSQDDPLSDLGWQQMHSAVGEQGDWDLIISSPLLRCRQFGETLATRLDTPFRIAQNLREIEFGEWEGLTTGEVLDNYPGVLEQFWKDPLSCTPPGGEPLPNFVSRVTSCWQDIIEEHKGQKVLLVCHGGTIRVILNHVLEMPLKALWRIDVPYANVSRIRSECFGNQAEERHNVVFHQEKFI</sequence>
<dbReference type="InterPro" id="IPR029033">
    <property type="entry name" value="His_PPase_superfam"/>
</dbReference>
<dbReference type="RefSeq" id="WP_087461751.1">
    <property type="nucleotide sequence ID" value="NZ_CP021425.1"/>
</dbReference>
<evidence type="ECO:0000256" key="1">
    <source>
        <dbReference type="PIRSR" id="PIRSR613078-3"/>
    </source>
</evidence>